<dbReference type="SUPFAM" id="SSF52540">
    <property type="entry name" value="P-loop containing nucleoside triphosphate hydrolases"/>
    <property type="match status" value="2"/>
</dbReference>
<dbReference type="Pfam" id="PF00176">
    <property type="entry name" value="SNF2-rel_dom"/>
    <property type="match status" value="1"/>
</dbReference>
<dbReference type="WBParaSite" id="PTRK_0001213600.2">
    <property type="protein sequence ID" value="PTRK_0001213600.2"/>
    <property type="gene ID" value="PTRK_0001213600"/>
</dbReference>
<keyword evidence="8" id="KW-0238">DNA-binding</keyword>
<dbReference type="GO" id="GO:0034728">
    <property type="term" value="P:nucleosome organization"/>
    <property type="evidence" value="ECO:0007669"/>
    <property type="project" value="TreeGrafter"/>
</dbReference>
<dbReference type="InterPro" id="IPR038718">
    <property type="entry name" value="SNF2-like_sf"/>
</dbReference>
<dbReference type="FunFam" id="3.40.50.10810:FF:000007">
    <property type="entry name" value="Chromodomain-helicase-DNA-binding protein 2 isoform 1"/>
    <property type="match status" value="1"/>
</dbReference>
<evidence type="ECO:0000256" key="5">
    <source>
        <dbReference type="ARBA" id="ARBA00022801"/>
    </source>
</evidence>
<keyword evidence="9" id="KW-0804">Transcription</keyword>
<dbReference type="InterPro" id="IPR000953">
    <property type="entry name" value="Chromo/chromo_shadow_dom"/>
</dbReference>
<dbReference type="STRING" id="131310.A0A0N4ZU70"/>
<dbReference type="SMART" id="SM00298">
    <property type="entry name" value="CHROMO"/>
    <property type="match status" value="2"/>
</dbReference>
<dbReference type="InterPro" id="IPR056302">
    <property type="entry name" value="CHD1-2/Hrp3_HTH"/>
</dbReference>
<feature type="compositionally biased region" description="Basic residues" evidence="14">
    <location>
        <begin position="1435"/>
        <end position="1446"/>
    </location>
</feature>
<dbReference type="Gene3D" id="2.40.50.40">
    <property type="match status" value="2"/>
</dbReference>
<evidence type="ECO:0000313" key="18">
    <source>
        <dbReference type="Proteomes" id="UP000038045"/>
    </source>
</evidence>
<dbReference type="InterPro" id="IPR027417">
    <property type="entry name" value="P-loop_NTPase"/>
</dbReference>
<feature type="domain" description="Helicase C-terminal" evidence="17">
    <location>
        <begin position="745"/>
        <end position="896"/>
    </location>
</feature>
<evidence type="ECO:0000256" key="10">
    <source>
        <dbReference type="ARBA" id="ARBA00023242"/>
    </source>
</evidence>
<reference evidence="19" key="1">
    <citation type="submission" date="2017-02" db="UniProtKB">
        <authorList>
            <consortium name="WormBaseParasite"/>
        </authorList>
    </citation>
    <scope>IDENTIFICATION</scope>
</reference>
<dbReference type="CDD" id="cd18793">
    <property type="entry name" value="SF2_C_SNF"/>
    <property type="match status" value="1"/>
</dbReference>
<protein>
    <recommendedName>
        <fullName evidence="12">Chromodomain-helicase-DNA-binding protein 1</fullName>
    </recommendedName>
    <alternativeName>
        <fullName evidence="13">ATP-dependent helicase CHD1</fullName>
    </alternativeName>
</protein>
<dbReference type="SMART" id="SM00487">
    <property type="entry name" value="DEXDc"/>
    <property type="match status" value="1"/>
</dbReference>
<dbReference type="PANTHER" id="PTHR45623">
    <property type="entry name" value="CHROMODOMAIN-HELICASE-DNA-BINDING PROTEIN 3-RELATED-RELATED"/>
    <property type="match status" value="1"/>
</dbReference>
<proteinExistence type="inferred from homology"/>
<dbReference type="Pfam" id="PF00271">
    <property type="entry name" value="Helicase_C"/>
    <property type="match status" value="1"/>
</dbReference>
<dbReference type="Gene3D" id="3.40.50.10810">
    <property type="entry name" value="Tandem AAA-ATPase domain"/>
    <property type="match status" value="1"/>
</dbReference>
<evidence type="ECO:0000259" key="15">
    <source>
        <dbReference type="PROSITE" id="PS50013"/>
    </source>
</evidence>
<feature type="compositionally biased region" description="Basic and acidic residues" evidence="14">
    <location>
        <begin position="1479"/>
        <end position="1491"/>
    </location>
</feature>
<dbReference type="Pfam" id="PF23588">
    <property type="entry name" value="HTH_CHD1_Hrp3"/>
    <property type="match status" value="1"/>
</dbReference>
<evidence type="ECO:0000259" key="17">
    <source>
        <dbReference type="PROSITE" id="PS51194"/>
    </source>
</evidence>
<keyword evidence="6" id="KW-0067">ATP-binding</keyword>
<dbReference type="GO" id="GO:0003677">
    <property type="term" value="F:DNA binding"/>
    <property type="evidence" value="ECO:0007669"/>
    <property type="project" value="UniProtKB-KW"/>
</dbReference>
<evidence type="ECO:0000256" key="12">
    <source>
        <dbReference type="ARBA" id="ARBA00074667"/>
    </source>
</evidence>
<feature type="region of interest" description="Disordered" evidence="14">
    <location>
        <begin position="88"/>
        <end position="192"/>
    </location>
</feature>
<dbReference type="PROSITE" id="PS51194">
    <property type="entry name" value="HELICASE_CTER"/>
    <property type="match status" value="1"/>
</dbReference>
<feature type="region of interest" description="Disordered" evidence="14">
    <location>
        <begin position="1435"/>
        <end position="1491"/>
    </location>
</feature>
<dbReference type="PROSITE" id="PS51192">
    <property type="entry name" value="HELICASE_ATP_BIND_1"/>
    <property type="match status" value="1"/>
</dbReference>
<dbReference type="GO" id="GO:0005524">
    <property type="term" value="F:ATP binding"/>
    <property type="evidence" value="ECO:0007669"/>
    <property type="project" value="UniProtKB-KW"/>
</dbReference>
<keyword evidence="10" id="KW-0539">Nucleus</keyword>
<evidence type="ECO:0000256" key="1">
    <source>
        <dbReference type="ARBA" id="ARBA00004123"/>
    </source>
</evidence>
<feature type="domain" description="Helicase ATP-binding" evidence="16">
    <location>
        <begin position="447"/>
        <end position="617"/>
    </location>
</feature>
<feature type="domain" description="Chromo" evidence="15">
    <location>
        <begin position="337"/>
        <end position="404"/>
    </location>
</feature>
<dbReference type="GO" id="GO:0140658">
    <property type="term" value="F:ATP-dependent chromatin remodeler activity"/>
    <property type="evidence" value="ECO:0007669"/>
    <property type="project" value="TreeGrafter"/>
</dbReference>
<dbReference type="SUPFAM" id="SSF46689">
    <property type="entry name" value="Homeodomain-like"/>
    <property type="match status" value="1"/>
</dbReference>
<evidence type="ECO:0000313" key="19">
    <source>
        <dbReference type="WBParaSite" id="PTRK_0001213600.2"/>
    </source>
</evidence>
<evidence type="ECO:0000256" key="8">
    <source>
        <dbReference type="ARBA" id="ARBA00023125"/>
    </source>
</evidence>
<evidence type="ECO:0000256" key="9">
    <source>
        <dbReference type="ARBA" id="ARBA00023163"/>
    </source>
</evidence>
<dbReference type="SUPFAM" id="SSF54160">
    <property type="entry name" value="Chromo domain-like"/>
    <property type="match status" value="2"/>
</dbReference>
<dbReference type="Pfam" id="PF00385">
    <property type="entry name" value="Chromo"/>
    <property type="match status" value="2"/>
</dbReference>
<evidence type="ECO:0000256" key="7">
    <source>
        <dbReference type="ARBA" id="ARBA00023015"/>
    </source>
</evidence>
<keyword evidence="18" id="KW-1185">Reference proteome</keyword>
<dbReference type="Pfam" id="PF18375">
    <property type="entry name" value="CDH1_2_SANT_HL1"/>
    <property type="match status" value="1"/>
</dbReference>
<feature type="compositionally biased region" description="Low complexity" evidence="14">
    <location>
        <begin position="1"/>
        <end position="25"/>
    </location>
</feature>
<comment type="subcellular location">
    <subcellularLocation>
        <location evidence="1">Nucleus</location>
    </subcellularLocation>
</comment>
<dbReference type="InterPro" id="IPR014001">
    <property type="entry name" value="Helicase_ATP-bd"/>
</dbReference>
<keyword evidence="7" id="KW-0805">Transcription regulation</keyword>
<feature type="region of interest" description="Disordered" evidence="14">
    <location>
        <begin position="1"/>
        <end position="74"/>
    </location>
</feature>
<evidence type="ECO:0000259" key="16">
    <source>
        <dbReference type="PROSITE" id="PS51192"/>
    </source>
</evidence>
<dbReference type="InterPro" id="IPR001650">
    <property type="entry name" value="Helicase_C-like"/>
</dbReference>
<dbReference type="CDD" id="cd18659">
    <property type="entry name" value="CD2_tandem"/>
    <property type="match status" value="1"/>
</dbReference>
<dbReference type="Proteomes" id="UP000038045">
    <property type="component" value="Unplaced"/>
</dbReference>
<keyword evidence="4" id="KW-0547">Nucleotide-binding</keyword>
<dbReference type="SMART" id="SM00490">
    <property type="entry name" value="HELICc"/>
    <property type="match status" value="1"/>
</dbReference>
<organism evidence="18 19">
    <name type="scientific">Parastrongyloides trichosuri</name>
    <name type="common">Possum-specific nematode worm</name>
    <dbReference type="NCBI Taxonomy" id="131310"/>
    <lineage>
        <taxon>Eukaryota</taxon>
        <taxon>Metazoa</taxon>
        <taxon>Ecdysozoa</taxon>
        <taxon>Nematoda</taxon>
        <taxon>Chromadorea</taxon>
        <taxon>Rhabditida</taxon>
        <taxon>Tylenchina</taxon>
        <taxon>Panagrolaimomorpha</taxon>
        <taxon>Strongyloidoidea</taxon>
        <taxon>Strongyloididae</taxon>
        <taxon>Parastrongyloides</taxon>
    </lineage>
</organism>
<evidence type="ECO:0000256" key="13">
    <source>
        <dbReference type="ARBA" id="ARBA00076717"/>
    </source>
</evidence>
<evidence type="ECO:0000256" key="14">
    <source>
        <dbReference type="SAM" id="MobiDB-lite"/>
    </source>
</evidence>
<dbReference type="GO" id="GO:0016887">
    <property type="term" value="F:ATP hydrolysis activity"/>
    <property type="evidence" value="ECO:0007669"/>
    <property type="project" value="TreeGrafter"/>
</dbReference>
<dbReference type="InterPro" id="IPR040793">
    <property type="entry name" value="CDH1_2_SANT_HL1"/>
</dbReference>
<dbReference type="InterPro" id="IPR000330">
    <property type="entry name" value="SNF2_N"/>
</dbReference>
<evidence type="ECO:0000256" key="3">
    <source>
        <dbReference type="ARBA" id="ARBA00022737"/>
    </source>
</evidence>
<evidence type="ECO:0000256" key="2">
    <source>
        <dbReference type="ARBA" id="ARBA00007025"/>
    </source>
</evidence>
<dbReference type="PANTHER" id="PTHR45623:SF14">
    <property type="entry name" value="CHROMODOMAIN-HELICASE-DNA-BINDING PROTEIN 1"/>
    <property type="match status" value="1"/>
</dbReference>
<accession>A0A0N4ZU70</accession>
<dbReference type="InterPro" id="IPR009057">
    <property type="entry name" value="Homeodomain-like_sf"/>
</dbReference>
<evidence type="ECO:0000256" key="11">
    <source>
        <dbReference type="ARBA" id="ARBA00049360"/>
    </source>
</evidence>
<dbReference type="GO" id="GO:0042393">
    <property type="term" value="F:histone binding"/>
    <property type="evidence" value="ECO:0007669"/>
    <property type="project" value="TreeGrafter"/>
</dbReference>
<dbReference type="Gene3D" id="3.40.50.300">
    <property type="entry name" value="P-loop containing nucleotide triphosphate hydrolases"/>
    <property type="match status" value="1"/>
</dbReference>
<dbReference type="Pfam" id="PF13907">
    <property type="entry name" value="CHD1-like_C"/>
    <property type="match status" value="1"/>
</dbReference>
<dbReference type="InterPro" id="IPR049730">
    <property type="entry name" value="SNF2/RAD54-like_C"/>
</dbReference>
<dbReference type="SMART" id="SM01176">
    <property type="entry name" value="DUF4208"/>
    <property type="match status" value="1"/>
</dbReference>
<keyword evidence="5" id="KW-0378">Hydrolase</keyword>
<dbReference type="FunFam" id="2.40.50.40:FF:000014">
    <property type="entry name" value="Chromodomain-helicase-DNA-binding protein 2 isoform 1"/>
    <property type="match status" value="1"/>
</dbReference>
<feature type="compositionally biased region" description="Basic and acidic residues" evidence="14">
    <location>
        <begin position="88"/>
        <end position="97"/>
    </location>
</feature>
<keyword evidence="3" id="KW-0677">Repeat</keyword>
<dbReference type="InterPro" id="IPR025260">
    <property type="entry name" value="CHD1-like_C"/>
</dbReference>
<feature type="domain" description="Chromo" evidence="15">
    <location>
        <begin position="242"/>
        <end position="312"/>
    </location>
</feature>
<dbReference type="GO" id="GO:0000785">
    <property type="term" value="C:chromatin"/>
    <property type="evidence" value="ECO:0007669"/>
    <property type="project" value="TreeGrafter"/>
</dbReference>
<dbReference type="PROSITE" id="PS50013">
    <property type="entry name" value="CHROMO_2"/>
    <property type="match status" value="2"/>
</dbReference>
<dbReference type="InterPro" id="IPR023780">
    <property type="entry name" value="Chromo_domain"/>
</dbReference>
<comment type="catalytic activity">
    <reaction evidence="11">
        <text>ATP + H2O = ADP + phosphate + H(+)</text>
        <dbReference type="Rhea" id="RHEA:13065"/>
        <dbReference type="ChEBI" id="CHEBI:15377"/>
        <dbReference type="ChEBI" id="CHEBI:15378"/>
        <dbReference type="ChEBI" id="CHEBI:30616"/>
        <dbReference type="ChEBI" id="CHEBI:43474"/>
        <dbReference type="ChEBI" id="CHEBI:456216"/>
    </reaction>
</comment>
<dbReference type="Gene3D" id="1.10.10.60">
    <property type="entry name" value="Homeodomain-like"/>
    <property type="match status" value="1"/>
</dbReference>
<dbReference type="GO" id="GO:0005634">
    <property type="term" value="C:nucleus"/>
    <property type="evidence" value="ECO:0007669"/>
    <property type="project" value="UniProtKB-SubCell"/>
</dbReference>
<comment type="similarity">
    <text evidence="2">Belongs to the SNF2/RAD54 helicase family.</text>
</comment>
<feature type="compositionally biased region" description="Low complexity" evidence="14">
    <location>
        <begin position="137"/>
        <end position="151"/>
    </location>
</feature>
<name>A0A0N4ZU70_PARTI</name>
<dbReference type="GO" id="GO:0003682">
    <property type="term" value="F:chromatin binding"/>
    <property type="evidence" value="ECO:0007669"/>
    <property type="project" value="TreeGrafter"/>
</dbReference>
<dbReference type="CDD" id="cd18666">
    <property type="entry name" value="CD1_tandem_CHD1-2_like"/>
    <property type="match status" value="1"/>
</dbReference>
<feature type="compositionally biased region" description="Basic and acidic residues" evidence="14">
    <location>
        <begin position="183"/>
        <end position="192"/>
    </location>
</feature>
<evidence type="ECO:0000256" key="4">
    <source>
        <dbReference type="ARBA" id="ARBA00022741"/>
    </source>
</evidence>
<evidence type="ECO:0000256" key="6">
    <source>
        <dbReference type="ARBA" id="ARBA00022840"/>
    </source>
</evidence>
<dbReference type="FunFam" id="3.40.50.300:FF:000130">
    <property type="entry name" value="Chromodomain-helicase-DNA-binding protein 2 isoform 1"/>
    <property type="match status" value="1"/>
</dbReference>
<sequence>MYCEGDNSSGSSSSDDDSYFNSKNNIFSKSEDEDSVVSSINQNKNCNGTLDKDSDDSEEIISVPKKRSRKLSDETLKLLKQENLLRRSCRSKTERKPNLYAENDSDDNVRFKKRSRINKNDDYDSGESSCASDETSRSNSSSDDSYKRSYTQRTTRKNRTKFNLHVTRQAVSSHKKSNVNYKDQSDSDVHESDVLEWEYEEEDNTRDISSIPQGDLNTETVEKVLNHRYGIKGATGSITTVYNIEEKGDPNSRANEADKSELELQFLIKWVSWSHLHNTWESEASLKASGAKGLKKVDNYIRKQKEIDDWLETADKEYIEYYDCEQEMNRELYDQYRHVERVIAHQISREKQEQGIRANEYLIKWCSLSYGECSWESEDLIKKYALKEVEEYHKRMESQNIPNKSSNVMRKRPKFIKQEGMLSFLREPGNTEQELRDYQLEGVNWMLHAWCKGNSSILADEMGLGKTIQTISFASALFHIHQLYGPFLFVVPLSTMGAWYDSFVHWGHDMNVVTYMGDVTSREMIRQYELFIPGTKKLRVNAILTTYEILLKDKSFLSTIQWALLAVDEAHRLKNDESLLYTCLNNFSTNHRLLITGTPLQNSLKELWALLHFISPDTFYSWSDFEIAHKNVDHQGISSLHKKLEPYLLRRVKKDVEKSIPLKVEQILRVEMTRTQKQYYKWILTKNYKELSKGIKGSISGFVNLMMELKKCCNHSSLVRDYDYIERDPKARLQQLLKSSGKLILLDKLLCRLKETGSRVLIFSQMVMMLDILQEYLKLRRFQSQRLDGSMRSDLRKQALDHFNAPGSTDFCFLLSTRAGGLGINLATANTVIIFDSDWNPQNDLQAMCRAHRIGQKKQVNIYRLVSKATVEEEIVERAKQKLVLDHLVIQRMDTTGRTILSKNAVSSTSKSIPFDKNELNAILKFGAAELFKEDNEDGEEPEVDIDTILQGAETRECEQQAKDNDLLSAFKYANFAIDEEKDLAFANEQSLEDKDWCEIIPEAERKAAEAEEQKENVVSGVRQRIKIHDTKFFLDDGDRKKKSSDSESDDDRKRRASKKVKVLLGFTEAEVKKFMKSLKKFGRPLERISGIAEDAELEDHSQSEIIELTKAILAMCEDISKSQAKSTENNSKKKNDKEVLKIASLEIAVKPLLKALSDLEILHVNINNHLLAGGSFDNFKITGKPKSQVCWDVPWNSSDDDALIRGVYKHGMGNWDAIKMDPDLGLTEKIHLKDKAKKPQPKHLHARAETILKHMNKINNEKKDVKKSINSTSTCNVNLNHRSKKGTLDDKKISNITKNEKHRDQGTPPVKTVNKKCNIYEINNDKYSQDLSDRKGKVFTKCVEILKPVSKYITKMLKTKDDEEDKSSRYLIKLGDHIADAIKNFEESKKGIEYIEKWFNYLWIFLSSFVPGSEPSSLYVKYLSFSTNSVISTHHKSSHHHHSHEKKNIIQQSGGNKRPYSSVIDNKSKITKNHKKEKHYENDRIHSTKR</sequence>
<dbReference type="InterPro" id="IPR016197">
    <property type="entry name" value="Chromo-like_dom_sf"/>
</dbReference>